<dbReference type="InterPro" id="IPR054480">
    <property type="entry name" value="AHAS_small-like_ACT"/>
</dbReference>
<evidence type="ECO:0000256" key="3">
    <source>
        <dbReference type="ARBA" id="ARBA00005854"/>
    </source>
</evidence>
<dbReference type="InterPro" id="IPR029753">
    <property type="entry name" value="D-isomer_DH_CS"/>
</dbReference>
<dbReference type="GO" id="GO:0051287">
    <property type="term" value="F:NAD binding"/>
    <property type="evidence" value="ECO:0007669"/>
    <property type="project" value="InterPro"/>
</dbReference>
<protein>
    <recommendedName>
        <fullName evidence="6">D-3-phosphoglycerate dehydrogenase</fullName>
        <ecNumber evidence="4">1.1.1.399</ecNumber>
        <ecNumber evidence="5">1.1.1.95</ecNumber>
    </recommendedName>
    <alternativeName>
        <fullName evidence="9">2-oxoglutarate reductase</fullName>
    </alternativeName>
</protein>
<dbReference type="InterPro" id="IPR002912">
    <property type="entry name" value="ACT_dom"/>
</dbReference>
<evidence type="ECO:0000256" key="6">
    <source>
        <dbReference type="ARBA" id="ARBA00021582"/>
    </source>
</evidence>
<evidence type="ECO:0000313" key="14">
    <source>
        <dbReference type="EMBL" id="RUO19875.1"/>
    </source>
</evidence>
<evidence type="ECO:0000256" key="9">
    <source>
        <dbReference type="ARBA" id="ARBA00030455"/>
    </source>
</evidence>
<evidence type="ECO:0000256" key="4">
    <source>
        <dbReference type="ARBA" id="ARBA00013001"/>
    </source>
</evidence>
<dbReference type="EC" id="1.1.1.399" evidence="4"/>
<dbReference type="Pfam" id="PF00389">
    <property type="entry name" value="2-Hacid_dh"/>
    <property type="match status" value="1"/>
</dbReference>
<keyword evidence="8" id="KW-0520">NAD</keyword>
<dbReference type="Gene3D" id="3.40.50.720">
    <property type="entry name" value="NAD(P)-binding Rossmann-like Domain"/>
    <property type="match status" value="2"/>
</dbReference>
<evidence type="ECO:0000256" key="2">
    <source>
        <dbReference type="ARBA" id="ARBA00005216"/>
    </source>
</evidence>
<comment type="function">
    <text evidence="1">Catalyzes the reversible oxidation of 3-phospho-D-glycerate to 3-phosphonooxypyruvate, the first step of the phosphorylated L-serine biosynthesis pathway. Also catalyzes the reversible oxidation of 2-hydroxyglutarate to 2-oxoglutarate.</text>
</comment>
<dbReference type="EC" id="1.1.1.95" evidence="5"/>
<dbReference type="InterPro" id="IPR006139">
    <property type="entry name" value="D-isomer_2_OHA_DH_cat_dom"/>
</dbReference>
<dbReference type="PANTHER" id="PTHR43761">
    <property type="entry name" value="D-ISOMER SPECIFIC 2-HYDROXYACID DEHYDROGENASE FAMILY PROTEIN (AFU_ORTHOLOGUE AFUA_1G13630)"/>
    <property type="match status" value="1"/>
</dbReference>
<evidence type="ECO:0000256" key="8">
    <source>
        <dbReference type="ARBA" id="ARBA00023027"/>
    </source>
</evidence>
<reference evidence="14 15" key="1">
    <citation type="journal article" date="2011" name="Front. Microbiol.">
        <title>Genomic signatures of strain selection and enhancement in Bacillus atrophaeus var. globigii, a historical biowarfare simulant.</title>
        <authorList>
            <person name="Gibbons H.S."/>
            <person name="Broomall S.M."/>
            <person name="McNew L.A."/>
            <person name="Daligault H."/>
            <person name="Chapman C."/>
            <person name="Bruce D."/>
            <person name="Karavis M."/>
            <person name="Krepps M."/>
            <person name="McGregor P.A."/>
            <person name="Hong C."/>
            <person name="Park K.H."/>
            <person name="Akmal A."/>
            <person name="Feldman A."/>
            <person name="Lin J.S."/>
            <person name="Chang W.E."/>
            <person name="Higgs B.W."/>
            <person name="Demirev P."/>
            <person name="Lindquist J."/>
            <person name="Liem A."/>
            <person name="Fochler E."/>
            <person name="Read T.D."/>
            <person name="Tapia R."/>
            <person name="Johnson S."/>
            <person name="Bishop-Lilly K.A."/>
            <person name="Detter C."/>
            <person name="Han C."/>
            <person name="Sozhamannan S."/>
            <person name="Rosenzweig C.N."/>
            <person name="Skowronski E.W."/>
        </authorList>
    </citation>
    <scope>NUCLEOTIDE SEQUENCE [LARGE SCALE GENOMIC DNA]</scope>
    <source>
        <strain evidence="14 15">AK5</strain>
    </source>
</reference>
<keyword evidence="7 12" id="KW-0560">Oxidoreductase</keyword>
<dbReference type="PROSITE" id="PS00671">
    <property type="entry name" value="D_2_HYDROXYACID_DH_3"/>
    <property type="match status" value="1"/>
</dbReference>
<dbReference type="UniPathway" id="UPA00135">
    <property type="reaction ID" value="UER00196"/>
</dbReference>
<dbReference type="NCBIfam" id="NF008759">
    <property type="entry name" value="PRK11790.1"/>
    <property type="match status" value="1"/>
</dbReference>
<dbReference type="GO" id="GO:0004617">
    <property type="term" value="F:phosphoglycerate dehydrogenase activity"/>
    <property type="evidence" value="ECO:0007669"/>
    <property type="project" value="UniProtKB-EC"/>
</dbReference>
<dbReference type="FunFam" id="3.40.50.720:FF:000041">
    <property type="entry name" value="D-3-phosphoglycerate dehydrogenase"/>
    <property type="match status" value="1"/>
</dbReference>
<dbReference type="SUPFAM" id="SSF52283">
    <property type="entry name" value="Formate/glycerate dehydrogenase catalytic domain-like"/>
    <property type="match status" value="1"/>
</dbReference>
<evidence type="ECO:0000259" key="13">
    <source>
        <dbReference type="PROSITE" id="PS51671"/>
    </source>
</evidence>
<dbReference type="AlphaFoldDB" id="A0A432VTR5"/>
<evidence type="ECO:0000256" key="1">
    <source>
        <dbReference type="ARBA" id="ARBA00003800"/>
    </source>
</evidence>
<evidence type="ECO:0000313" key="15">
    <source>
        <dbReference type="Proteomes" id="UP000288212"/>
    </source>
</evidence>
<evidence type="ECO:0000256" key="12">
    <source>
        <dbReference type="RuleBase" id="RU003719"/>
    </source>
</evidence>
<sequence length="410" mass="44693">MQQGFSLAKDKIKVLLLEGVHPSAVQCFQEHGYHEIEQHSTAMNEDELAAKIGDYHFIGIRSRSQLTRKVLERAERLNAIGCFCIGTNQVDTQAAREFGIPVFNAPFSNTRSVAELVLAEMIMLLRKIPEKNAACHRGGWLKSASGSHEARGKTLGIIGYGHIGSQLGVLAEQLGMRVVFYDIENKLSLGNALPMPSLPALLQSAHVVSLHVPETEQTRNLITASELELMQQGALLINASRGTVVDIDALAKALRDGHLNGAAIDVFPVEPKGNNDEFVSPLRGLDNVILTPHVGGSTQEAQENIGLEVAHKLIKYSDNGSTLSAVNFPEVSLPVHHGCSRLLHIHRNQPGMMNRINQVFADLGVNISGQFLQTDSELGYVVMDVNSDQAPEVLEQLKAIPGTIRCRVLH</sequence>
<dbReference type="PROSITE" id="PS00065">
    <property type="entry name" value="D_2_HYDROXYACID_DH_1"/>
    <property type="match status" value="1"/>
</dbReference>
<dbReference type="InterPro" id="IPR029752">
    <property type="entry name" value="D-isomer_DH_CS1"/>
</dbReference>
<dbReference type="GO" id="GO:0006564">
    <property type="term" value="P:L-serine biosynthetic process"/>
    <property type="evidence" value="ECO:0007669"/>
    <property type="project" value="UniProtKB-ARBA"/>
</dbReference>
<proteinExistence type="inferred from homology"/>
<comment type="catalytic activity">
    <reaction evidence="11">
        <text>(2R)-3-phosphoglycerate + NAD(+) = 3-phosphooxypyruvate + NADH + H(+)</text>
        <dbReference type="Rhea" id="RHEA:12641"/>
        <dbReference type="ChEBI" id="CHEBI:15378"/>
        <dbReference type="ChEBI" id="CHEBI:18110"/>
        <dbReference type="ChEBI" id="CHEBI:57540"/>
        <dbReference type="ChEBI" id="CHEBI:57945"/>
        <dbReference type="ChEBI" id="CHEBI:58272"/>
        <dbReference type="EC" id="1.1.1.95"/>
    </reaction>
</comment>
<dbReference type="InterPro" id="IPR050418">
    <property type="entry name" value="D-iso_2-hydroxyacid_DH_PdxB"/>
</dbReference>
<evidence type="ECO:0000256" key="10">
    <source>
        <dbReference type="ARBA" id="ARBA00048126"/>
    </source>
</evidence>
<comment type="similarity">
    <text evidence="3 12">Belongs to the D-isomer specific 2-hydroxyacid dehydrogenase family.</text>
</comment>
<dbReference type="Proteomes" id="UP000288212">
    <property type="component" value="Unassembled WGS sequence"/>
</dbReference>
<evidence type="ECO:0000256" key="7">
    <source>
        <dbReference type="ARBA" id="ARBA00023002"/>
    </source>
</evidence>
<keyword evidence="15" id="KW-1185">Reference proteome</keyword>
<organism evidence="14 15">
    <name type="scientific">Aliidiomarina haloalkalitolerans</name>
    <dbReference type="NCBI Taxonomy" id="859059"/>
    <lineage>
        <taxon>Bacteria</taxon>
        <taxon>Pseudomonadati</taxon>
        <taxon>Pseudomonadota</taxon>
        <taxon>Gammaproteobacteria</taxon>
        <taxon>Alteromonadales</taxon>
        <taxon>Idiomarinaceae</taxon>
        <taxon>Aliidiomarina</taxon>
    </lineage>
</organism>
<dbReference type="CDD" id="cd12176">
    <property type="entry name" value="PGDH_3"/>
    <property type="match status" value="1"/>
</dbReference>
<name>A0A432VTR5_9GAMM</name>
<dbReference type="InterPro" id="IPR036291">
    <property type="entry name" value="NAD(P)-bd_dom_sf"/>
</dbReference>
<evidence type="ECO:0000256" key="5">
    <source>
        <dbReference type="ARBA" id="ARBA00013143"/>
    </source>
</evidence>
<dbReference type="EMBL" id="PIPI01000004">
    <property type="protein sequence ID" value="RUO19875.1"/>
    <property type="molecule type" value="Genomic_DNA"/>
</dbReference>
<gene>
    <name evidence="14" type="ORF">CWE06_07520</name>
</gene>
<dbReference type="SUPFAM" id="SSF51735">
    <property type="entry name" value="NAD(P)-binding Rossmann-fold domains"/>
    <property type="match status" value="1"/>
</dbReference>
<dbReference type="SUPFAM" id="SSF55021">
    <property type="entry name" value="ACT-like"/>
    <property type="match status" value="1"/>
</dbReference>
<evidence type="ECO:0000256" key="11">
    <source>
        <dbReference type="ARBA" id="ARBA00048731"/>
    </source>
</evidence>
<comment type="catalytic activity">
    <reaction evidence="10">
        <text>(R)-2-hydroxyglutarate + NAD(+) = 2-oxoglutarate + NADH + H(+)</text>
        <dbReference type="Rhea" id="RHEA:49612"/>
        <dbReference type="ChEBI" id="CHEBI:15378"/>
        <dbReference type="ChEBI" id="CHEBI:15801"/>
        <dbReference type="ChEBI" id="CHEBI:16810"/>
        <dbReference type="ChEBI" id="CHEBI:57540"/>
        <dbReference type="ChEBI" id="CHEBI:57945"/>
        <dbReference type="EC" id="1.1.1.399"/>
    </reaction>
</comment>
<dbReference type="InterPro" id="IPR045865">
    <property type="entry name" value="ACT-like_dom_sf"/>
</dbReference>
<comment type="caution">
    <text evidence="14">The sequence shown here is derived from an EMBL/GenBank/DDBJ whole genome shotgun (WGS) entry which is preliminary data.</text>
</comment>
<dbReference type="Gene3D" id="3.30.70.260">
    <property type="match status" value="1"/>
</dbReference>
<dbReference type="GO" id="GO:0047545">
    <property type="term" value="F:(S)-2-hydroxyglutarate dehydrogenase activity"/>
    <property type="evidence" value="ECO:0007669"/>
    <property type="project" value="UniProtKB-ARBA"/>
</dbReference>
<comment type="pathway">
    <text evidence="2">Amino-acid biosynthesis; L-serine biosynthesis; L-serine from 3-phospho-D-glycerate: step 1/3.</text>
</comment>
<accession>A0A432VTR5</accession>
<dbReference type="Pfam" id="PF22629">
    <property type="entry name" value="ACT_AHAS_ss"/>
    <property type="match status" value="1"/>
</dbReference>
<feature type="domain" description="ACT" evidence="13">
    <location>
        <begin position="341"/>
        <end position="410"/>
    </location>
</feature>
<dbReference type="PANTHER" id="PTHR43761:SF1">
    <property type="entry name" value="D-ISOMER SPECIFIC 2-HYDROXYACID DEHYDROGENASE CATALYTIC DOMAIN-CONTAINING PROTEIN-RELATED"/>
    <property type="match status" value="1"/>
</dbReference>
<dbReference type="CDD" id="cd04901">
    <property type="entry name" value="ACT_3PGDH"/>
    <property type="match status" value="1"/>
</dbReference>
<dbReference type="Pfam" id="PF02826">
    <property type="entry name" value="2-Hacid_dh_C"/>
    <property type="match status" value="1"/>
</dbReference>
<dbReference type="RefSeq" id="WP_126792735.1">
    <property type="nucleotide sequence ID" value="NZ_PIPI01000004.1"/>
</dbReference>
<dbReference type="PROSITE" id="PS51671">
    <property type="entry name" value="ACT"/>
    <property type="match status" value="1"/>
</dbReference>
<dbReference type="OrthoDB" id="9805416at2"/>
<dbReference type="InterPro" id="IPR006140">
    <property type="entry name" value="D-isomer_DH_NAD-bd"/>
</dbReference>